<dbReference type="PROSITE" id="PS50012">
    <property type="entry name" value="RCC1_3"/>
    <property type="match status" value="2"/>
</dbReference>
<dbReference type="InterPro" id="IPR000408">
    <property type="entry name" value="Reg_chr_condens"/>
</dbReference>
<dbReference type="Proteomes" id="UP000002035">
    <property type="component" value="Unassembled WGS sequence"/>
</dbReference>
<accession>C5FD91</accession>
<dbReference type="PROSITE" id="PS00626">
    <property type="entry name" value="RCC1_2"/>
    <property type="match status" value="1"/>
</dbReference>
<dbReference type="OrthoDB" id="5370059at2759"/>
<reference evidence="5" key="1">
    <citation type="journal article" date="2012" name="MBio">
        <title>Comparative genome analysis of Trichophyton rubrum and related dermatophytes reveals candidate genes involved in infection.</title>
        <authorList>
            <person name="Martinez D.A."/>
            <person name="Oliver B.G."/>
            <person name="Graeser Y."/>
            <person name="Goldberg J.M."/>
            <person name="Li W."/>
            <person name="Martinez-Rossi N.M."/>
            <person name="Monod M."/>
            <person name="Shelest E."/>
            <person name="Barton R.C."/>
            <person name="Birch E."/>
            <person name="Brakhage A.A."/>
            <person name="Chen Z."/>
            <person name="Gurr S.J."/>
            <person name="Heiman D."/>
            <person name="Heitman J."/>
            <person name="Kosti I."/>
            <person name="Rossi A."/>
            <person name="Saif S."/>
            <person name="Samalova M."/>
            <person name="Saunders C.W."/>
            <person name="Shea T."/>
            <person name="Summerbell R.C."/>
            <person name="Xu J."/>
            <person name="Young S."/>
            <person name="Zeng Q."/>
            <person name="Birren B.W."/>
            <person name="Cuomo C.A."/>
            <person name="White T.C."/>
        </authorList>
    </citation>
    <scope>NUCLEOTIDE SEQUENCE [LARGE SCALE GENOMIC DNA]</scope>
    <source>
        <strain evidence="5">ATCC MYA-4605 / CBS 113480</strain>
    </source>
</reference>
<dbReference type="InterPro" id="IPR058923">
    <property type="entry name" value="RCC1-like_dom"/>
</dbReference>
<keyword evidence="5" id="KW-1185">Reference proteome</keyword>
<keyword evidence="1" id="KW-0677">Repeat</keyword>
<dbReference type="eggNOG" id="KOG1426">
    <property type="taxonomic scope" value="Eukaryota"/>
</dbReference>
<dbReference type="AlphaFoldDB" id="C5FD91"/>
<evidence type="ECO:0000256" key="2">
    <source>
        <dbReference type="PROSITE-ProRule" id="PRU00235"/>
    </source>
</evidence>
<dbReference type="VEuPathDB" id="FungiDB:MCYG_00663"/>
<dbReference type="RefSeq" id="XP_002850559.1">
    <property type="nucleotide sequence ID" value="XM_002850513.1"/>
</dbReference>
<feature type="repeat" description="RCC1" evidence="2">
    <location>
        <begin position="127"/>
        <end position="181"/>
    </location>
</feature>
<dbReference type="InterPro" id="IPR009091">
    <property type="entry name" value="RCC1/BLIP-II"/>
</dbReference>
<dbReference type="EMBL" id="DS995701">
    <property type="protein sequence ID" value="EEQ27775.1"/>
    <property type="molecule type" value="Genomic_DNA"/>
</dbReference>
<dbReference type="HOGENOM" id="CLU_005210_0_0_1"/>
<dbReference type="OMA" id="GWGNCRK"/>
<proteinExistence type="predicted"/>
<protein>
    <recommendedName>
        <fullName evidence="3">RCC1-like domain-containing protein</fullName>
    </recommendedName>
</protein>
<evidence type="ECO:0000256" key="1">
    <source>
        <dbReference type="ARBA" id="ARBA00022737"/>
    </source>
</evidence>
<dbReference type="PRINTS" id="PR00633">
    <property type="entry name" value="RCCNDNSATION"/>
</dbReference>
<dbReference type="SUPFAM" id="SSF50985">
    <property type="entry name" value="RCC1/BLIP-II"/>
    <property type="match status" value="1"/>
</dbReference>
<dbReference type="GO" id="GO:0016567">
    <property type="term" value="P:protein ubiquitination"/>
    <property type="evidence" value="ECO:0007669"/>
    <property type="project" value="TreeGrafter"/>
</dbReference>
<dbReference type="Gene3D" id="2.130.10.30">
    <property type="entry name" value="Regulator of chromosome condensation 1/beta-lactamase-inhibitor protein II"/>
    <property type="match status" value="2"/>
</dbReference>
<dbReference type="STRING" id="554155.C5FD91"/>
<dbReference type="PANTHER" id="PTHR45622">
    <property type="entry name" value="UBIQUITIN-PROTEIN LIGASE E3A-RELATED"/>
    <property type="match status" value="1"/>
</dbReference>
<sequence length="385" mass="40600">MHLYAFGSNGSGQLAIGHMEDVDRPARCLFAGDECPVPASGDGDSLSPMHLVAGGNHTLIRLPSGRVYAAGCNLHGECATHTTTQNLLRFQRVVITNADVTLDREISVFSSISATWSASFFVTVNKDSIYVAGHGSKGELGLGAGLTEIKVPTRLPNFPPDGRQIISIASGMGHTVVLLDDGAIYGWGTARKGQLGVDKVSEKAVWSPQRISVGDNLRDQIRGISCGREFTVLTTSSAISSSCSTSAESLYILGPDKWAISSAAPSMVAPYNSLTASWHGVYLHLCDGKVLAWGRNDRGQLPSNAMPALAYLAVGSEHVVGAIDRKTLIAFGWGEHGNCGPVTDEQGNVTGRWNEITIPLDGSNIEAVGAGCATSWVMLSESKSS</sequence>
<evidence type="ECO:0000313" key="5">
    <source>
        <dbReference type="Proteomes" id="UP000002035"/>
    </source>
</evidence>
<organism evidence="4 5">
    <name type="scientific">Arthroderma otae (strain ATCC MYA-4605 / CBS 113480)</name>
    <name type="common">Microsporum canis</name>
    <dbReference type="NCBI Taxonomy" id="554155"/>
    <lineage>
        <taxon>Eukaryota</taxon>
        <taxon>Fungi</taxon>
        <taxon>Dikarya</taxon>
        <taxon>Ascomycota</taxon>
        <taxon>Pezizomycotina</taxon>
        <taxon>Eurotiomycetes</taxon>
        <taxon>Eurotiomycetidae</taxon>
        <taxon>Onygenales</taxon>
        <taxon>Arthrodermataceae</taxon>
        <taxon>Microsporum</taxon>
    </lineage>
</organism>
<feature type="domain" description="RCC1-like" evidence="3">
    <location>
        <begin position="3"/>
        <end position="375"/>
    </location>
</feature>
<dbReference type="InterPro" id="IPR051709">
    <property type="entry name" value="Ub-ligase/GTPase-reg"/>
</dbReference>
<dbReference type="GO" id="GO:0005737">
    <property type="term" value="C:cytoplasm"/>
    <property type="evidence" value="ECO:0007669"/>
    <property type="project" value="TreeGrafter"/>
</dbReference>
<feature type="repeat" description="RCC1" evidence="2">
    <location>
        <begin position="182"/>
        <end position="237"/>
    </location>
</feature>
<dbReference type="GO" id="GO:0061630">
    <property type="term" value="F:ubiquitin protein ligase activity"/>
    <property type="evidence" value="ECO:0007669"/>
    <property type="project" value="TreeGrafter"/>
</dbReference>
<name>C5FD91_ARTOC</name>
<dbReference type="PANTHER" id="PTHR45622:SF70">
    <property type="entry name" value="SECRETION-REGULATING GUANINE NUCLEOTIDE EXCHANGE FACTOR"/>
    <property type="match status" value="1"/>
</dbReference>
<evidence type="ECO:0000313" key="4">
    <source>
        <dbReference type="EMBL" id="EEQ27775.1"/>
    </source>
</evidence>
<dbReference type="GO" id="GO:0006511">
    <property type="term" value="P:ubiquitin-dependent protein catabolic process"/>
    <property type="evidence" value="ECO:0007669"/>
    <property type="project" value="TreeGrafter"/>
</dbReference>
<dbReference type="GeneID" id="9225865"/>
<dbReference type="Pfam" id="PF25390">
    <property type="entry name" value="WD40_RLD"/>
    <property type="match status" value="1"/>
</dbReference>
<gene>
    <name evidence="4" type="ORF">MCYG_00663</name>
</gene>
<evidence type="ECO:0000259" key="3">
    <source>
        <dbReference type="Pfam" id="PF25390"/>
    </source>
</evidence>